<evidence type="ECO:0000256" key="5">
    <source>
        <dbReference type="ARBA" id="ARBA00022839"/>
    </source>
</evidence>
<dbReference type="NCBIfam" id="TIGR01280">
    <property type="entry name" value="xseB"/>
    <property type="match status" value="1"/>
</dbReference>
<comment type="function">
    <text evidence="6">Bidirectionally degrades single-stranded DNA into large acid-insoluble oligonucleotides, which are then degraded further into small acid-soluble oligonucleotides.</text>
</comment>
<comment type="similarity">
    <text evidence="1 6">Belongs to the XseB family.</text>
</comment>
<evidence type="ECO:0000256" key="3">
    <source>
        <dbReference type="ARBA" id="ARBA00022722"/>
    </source>
</evidence>
<gene>
    <name evidence="6 7" type="primary">xseB</name>
    <name evidence="7" type="ORF">IQ241_06200</name>
</gene>
<evidence type="ECO:0000313" key="8">
    <source>
        <dbReference type="Proteomes" id="UP000636505"/>
    </source>
</evidence>
<dbReference type="GO" id="GO:0008855">
    <property type="term" value="F:exodeoxyribonuclease VII activity"/>
    <property type="evidence" value="ECO:0007669"/>
    <property type="project" value="UniProtKB-UniRule"/>
</dbReference>
<dbReference type="PIRSF" id="PIRSF006488">
    <property type="entry name" value="Exonuc_VII_S"/>
    <property type="match status" value="1"/>
</dbReference>
<dbReference type="GO" id="GO:0009318">
    <property type="term" value="C:exodeoxyribonuclease VII complex"/>
    <property type="evidence" value="ECO:0007669"/>
    <property type="project" value="UniProtKB-UniRule"/>
</dbReference>
<dbReference type="HAMAP" id="MF_00337">
    <property type="entry name" value="Exonuc_7_S"/>
    <property type="match status" value="1"/>
</dbReference>
<keyword evidence="2 6" id="KW-0963">Cytoplasm</keyword>
<comment type="subcellular location">
    <subcellularLocation>
        <location evidence="6">Cytoplasm</location>
    </subcellularLocation>
</comment>
<dbReference type="Pfam" id="PF02609">
    <property type="entry name" value="Exonuc_VII_S"/>
    <property type="match status" value="1"/>
</dbReference>
<reference evidence="7" key="1">
    <citation type="submission" date="2020-10" db="EMBL/GenBank/DDBJ databases">
        <authorList>
            <person name="Castelo-Branco R."/>
            <person name="Eusebio N."/>
            <person name="Adriana R."/>
            <person name="Vieira A."/>
            <person name="Brugerolle De Fraissinette N."/>
            <person name="Rezende De Castro R."/>
            <person name="Schneider M.P."/>
            <person name="Vasconcelos V."/>
            <person name="Leao P.N."/>
        </authorList>
    </citation>
    <scope>NUCLEOTIDE SEQUENCE</scope>
    <source>
        <strain evidence="7">LEGE 07310</strain>
    </source>
</reference>
<keyword evidence="3 6" id="KW-0540">Nuclease</keyword>
<organism evidence="7 8">
    <name type="scientific">Vasconcelosia minhoensis LEGE 07310</name>
    <dbReference type="NCBI Taxonomy" id="915328"/>
    <lineage>
        <taxon>Bacteria</taxon>
        <taxon>Bacillati</taxon>
        <taxon>Cyanobacteriota</taxon>
        <taxon>Cyanophyceae</taxon>
        <taxon>Nodosilineales</taxon>
        <taxon>Cymatolegaceae</taxon>
        <taxon>Vasconcelosia</taxon>
        <taxon>Vasconcelosia minhoensis</taxon>
    </lineage>
</organism>
<dbReference type="EC" id="3.1.11.6" evidence="6"/>
<sequence>MSSPQKTERSQDWSYEETLRQVEAIVTQLETGEMPLAEVFEQFSVAIGGLRQCDQFLQEKQQQMSLLVETLVDSPDSTEV</sequence>
<evidence type="ECO:0000313" key="7">
    <source>
        <dbReference type="EMBL" id="MBE9076888.1"/>
    </source>
</evidence>
<dbReference type="PANTHER" id="PTHR34137:SF1">
    <property type="entry name" value="EXODEOXYRIBONUCLEASE 7 SMALL SUBUNIT"/>
    <property type="match status" value="1"/>
</dbReference>
<dbReference type="Proteomes" id="UP000636505">
    <property type="component" value="Unassembled WGS sequence"/>
</dbReference>
<dbReference type="Gene3D" id="1.10.287.1040">
    <property type="entry name" value="Exonuclease VII, small subunit"/>
    <property type="match status" value="1"/>
</dbReference>
<comment type="subunit">
    <text evidence="6">Heterooligomer composed of large and small subunits.</text>
</comment>
<keyword evidence="4 6" id="KW-0378">Hydrolase</keyword>
<proteinExistence type="inferred from homology"/>
<dbReference type="EMBL" id="JADEXG010000010">
    <property type="protein sequence ID" value="MBE9076888.1"/>
    <property type="molecule type" value="Genomic_DNA"/>
</dbReference>
<name>A0A8J7AG38_9CYAN</name>
<comment type="catalytic activity">
    <reaction evidence="6">
        <text>Exonucleolytic cleavage in either 5'- to 3'- or 3'- to 5'-direction to yield nucleoside 5'-phosphates.</text>
        <dbReference type="EC" id="3.1.11.6"/>
    </reaction>
</comment>
<accession>A0A8J7AG38</accession>
<evidence type="ECO:0000256" key="2">
    <source>
        <dbReference type="ARBA" id="ARBA00022490"/>
    </source>
</evidence>
<evidence type="ECO:0000256" key="4">
    <source>
        <dbReference type="ARBA" id="ARBA00022801"/>
    </source>
</evidence>
<dbReference type="GO" id="GO:0005829">
    <property type="term" value="C:cytosol"/>
    <property type="evidence" value="ECO:0007669"/>
    <property type="project" value="TreeGrafter"/>
</dbReference>
<evidence type="ECO:0000256" key="6">
    <source>
        <dbReference type="HAMAP-Rule" id="MF_00337"/>
    </source>
</evidence>
<protein>
    <recommendedName>
        <fullName evidence="6">Exodeoxyribonuclease 7 small subunit</fullName>
        <ecNumber evidence="6">3.1.11.6</ecNumber>
    </recommendedName>
    <alternativeName>
        <fullName evidence="6">Exodeoxyribonuclease VII small subunit</fullName>
        <shortName evidence="6">Exonuclease VII small subunit</shortName>
    </alternativeName>
</protein>
<dbReference type="InterPro" id="IPR037004">
    <property type="entry name" value="Exonuc_VII_ssu_sf"/>
</dbReference>
<comment type="caution">
    <text evidence="7">The sequence shown here is derived from an EMBL/GenBank/DDBJ whole genome shotgun (WGS) entry which is preliminary data.</text>
</comment>
<keyword evidence="5 6" id="KW-0269">Exonuclease</keyword>
<dbReference type="SUPFAM" id="SSF116842">
    <property type="entry name" value="XseB-like"/>
    <property type="match status" value="1"/>
</dbReference>
<evidence type="ECO:0000256" key="1">
    <source>
        <dbReference type="ARBA" id="ARBA00009998"/>
    </source>
</evidence>
<keyword evidence="8" id="KW-1185">Reference proteome</keyword>
<dbReference type="PANTHER" id="PTHR34137">
    <property type="entry name" value="EXODEOXYRIBONUCLEASE 7 SMALL SUBUNIT"/>
    <property type="match status" value="1"/>
</dbReference>
<dbReference type="AlphaFoldDB" id="A0A8J7AG38"/>
<dbReference type="InterPro" id="IPR003761">
    <property type="entry name" value="Exonuc_VII_S"/>
</dbReference>
<dbReference type="GO" id="GO:0006308">
    <property type="term" value="P:DNA catabolic process"/>
    <property type="evidence" value="ECO:0007669"/>
    <property type="project" value="UniProtKB-UniRule"/>
</dbReference>